<accession>A0A081NL12</accession>
<evidence type="ECO:0000313" key="7">
    <source>
        <dbReference type="Proteomes" id="UP000028073"/>
    </source>
</evidence>
<sequence>MKPYLFNAALLFIASQSLASELVYSPVNPSFGGNPINGTYLLGNAQSQNKHTSGTTSSSQRSSLDRFNDSLQSRLLSQLLADIGEGGQNSGMLSTDDFIVQIEQGSGGLNIISTDKNTGESTSITVDGLIAD</sequence>
<feature type="signal peptide" evidence="5">
    <location>
        <begin position="1"/>
        <end position="19"/>
    </location>
</feature>
<dbReference type="EMBL" id="JOKH01000001">
    <property type="protein sequence ID" value="KEQ19135.1"/>
    <property type="molecule type" value="Genomic_DNA"/>
</dbReference>
<dbReference type="RefSeq" id="WP_034832790.1">
    <property type="nucleotide sequence ID" value="NZ_JOKH01000001.1"/>
</dbReference>
<dbReference type="OrthoDB" id="1443407at2"/>
<feature type="region of interest" description="Disordered" evidence="4">
    <location>
        <begin position="46"/>
        <end position="66"/>
    </location>
</feature>
<proteinExistence type="predicted"/>
<name>A0A081NL12_9GAMM</name>
<comment type="function">
    <text evidence="1">May be involved in the biogenesis of curli organelles.</text>
</comment>
<comment type="caution">
    <text evidence="6">The sequence shown here is derived from an EMBL/GenBank/DDBJ whole genome shotgun (WGS) entry which is preliminary data.</text>
</comment>
<keyword evidence="7" id="KW-1185">Reference proteome</keyword>
<reference evidence="6 7" key="1">
    <citation type="submission" date="2014-06" db="EMBL/GenBank/DDBJ databases">
        <title>Whole Genome Sequences of Three Symbiotic Endozoicomonas Bacteria.</title>
        <authorList>
            <person name="Neave M.J."/>
            <person name="Apprill A."/>
            <person name="Voolstra C.R."/>
        </authorList>
    </citation>
    <scope>NUCLEOTIDE SEQUENCE [LARGE SCALE GENOMIC DNA]</scope>
    <source>
        <strain evidence="6 7">DSM 25634</strain>
    </source>
</reference>
<protein>
    <recommendedName>
        <fullName evidence="2">Curli production assembly/transport component CsgF</fullName>
    </recommendedName>
</protein>
<feature type="compositionally biased region" description="Low complexity" evidence="4">
    <location>
        <begin position="52"/>
        <end position="62"/>
    </location>
</feature>
<evidence type="ECO:0000256" key="5">
    <source>
        <dbReference type="SAM" id="SignalP"/>
    </source>
</evidence>
<evidence type="ECO:0000256" key="3">
    <source>
        <dbReference type="ARBA" id="ARBA00022729"/>
    </source>
</evidence>
<dbReference type="Proteomes" id="UP000028073">
    <property type="component" value="Unassembled WGS sequence"/>
</dbReference>
<dbReference type="Pfam" id="PF10614">
    <property type="entry name" value="CsgF"/>
    <property type="match status" value="1"/>
</dbReference>
<dbReference type="AlphaFoldDB" id="A0A081NL12"/>
<gene>
    <name evidence="6" type="ORF">GZ78_03780</name>
</gene>
<dbReference type="InterPro" id="IPR018893">
    <property type="entry name" value="T8SS_CsgF"/>
</dbReference>
<evidence type="ECO:0000256" key="4">
    <source>
        <dbReference type="SAM" id="MobiDB-lite"/>
    </source>
</evidence>
<dbReference type="STRING" id="1137799.GZ78_03780"/>
<organism evidence="6 7">
    <name type="scientific">Endozoicomonas numazuensis</name>
    <dbReference type="NCBI Taxonomy" id="1137799"/>
    <lineage>
        <taxon>Bacteria</taxon>
        <taxon>Pseudomonadati</taxon>
        <taxon>Pseudomonadota</taxon>
        <taxon>Gammaproteobacteria</taxon>
        <taxon>Oceanospirillales</taxon>
        <taxon>Endozoicomonadaceae</taxon>
        <taxon>Endozoicomonas</taxon>
    </lineage>
</organism>
<evidence type="ECO:0000256" key="1">
    <source>
        <dbReference type="ARBA" id="ARBA00003989"/>
    </source>
</evidence>
<evidence type="ECO:0000256" key="2">
    <source>
        <dbReference type="ARBA" id="ARBA00014031"/>
    </source>
</evidence>
<keyword evidence="3 5" id="KW-0732">Signal</keyword>
<dbReference type="eggNOG" id="ENOG5032U3R">
    <property type="taxonomic scope" value="Bacteria"/>
</dbReference>
<evidence type="ECO:0000313" key="6">
    <source>
        <dbReference type="EMBL" id="KEQ19135.1"/>
    </source>
</evidence>
<feature type="chain" id="PRO_5001760975" description="Curli production assembly/transport component CsgF" evidence="5">
    <location>
        <begin position="20"/>
        <end position="132"/>
    </location>
</feature>